<evidence type="ECO:0000313" key="1">
    <source>
        <dbReference type="EMBL" id="TBU21672.1"/>
    </source>
</evidence>
<organism evidence="1">
    <name type="scientific">Dichomitus squalens</name>
    <dbReference type="NCBI Taxonomy" id="114155"/>
    <lineage>
        <taxon>Eukaryota</taxon>
        <taxon>Fungi</taxon>
        <taxon>Dikarya</taxon>
        <taxon>Basidiomycota</taxon>
        <taxon>Agaricomycotina</taxon>
        <taxon>Agaricomycetes</taxon>
        <taxon>Polyporales</taxon>
        <taxon>Polyporaceae</taxon>
        <taxon>Dichomitus</taxon>
    </lineage>
</organism>
<dbReference type="Proteomes" id="UP000292957">
    <property type="component" value="Unassembled WGS sequence"/>
</dbReference>
<dbReference type="EMBL" id="ML143586">
    <property type="protein sequence ID" value="TBU21672.1"/>
    <property type="molecule type" value="Genomic_DNA"/>
</dbReference>
<gene>
    <name evidence="1" type="ORF">BD311DRAFT_771771</name>
</gene>
<proteinExistence type="predicted"/>
<reference evidence="1" key="1">
    <citation type="submission" date="2019-01" db="EMBL/GenBank/DDBJ databases">
        <title>Draft genome sequences of three monokaryotic isolates of the white-rot basidiomycete fungus Dichomitus squalens.</title>
        <authorList>
            <consortium name="DOE Joint Genome Institute"/>
            <person name="Lopez S.C."/>
            <person name="Andreopoulos B."/>
            <person name="Pangilinan J."/>
            <person name="Lipzen A."/>
            <person name="Riley R."/>
            <person name="Ahrendt S."/>
            <person name="Ng V."/>
            <person name="Barry K."/>
            <person name="Daum C."/>
            <person name="Grigoriev I.V."/>
            <person name="Hilden K.S."/>
            <person name="Makela M.R."/>
            <person name="de Vries R.P."/>
        </authorList>
    </citation>
    <scope>NUCLEOTIDE SEQUENCE [LARGE SCALE GENOMIC DNA]</scope>
    <source>
        <strain evidence="1">OM18370.1</strain>
    </source>
</reference>
<name>A0A4Q9M747_9APHY</name>
<protein>
    <submittedName>
        <fullName evidence="1">Uncharacterized protein</fullName>
    </submittedName>
</protein>
<sequence length="81" mass="8549">MSRSYCSIGRSMFCKPFPALVVLSAPIASVKPTDSQLLIVAPKSARSEVRELSETVLLGDNSGAAPGPEVHVVSQCICTIM</sequence>
<accession>A0A4Q9M747</accession>
<dbReference type="AlphaFoldDB" id="A0A4Q9M747"/>